<organism evidence="3 4">
    <name type="scientific">Diplodia corticola</name>
    <dbReference type="NCBI Taxonomy" id="236234"/>
    <lineage>
        <taxon>Eukaryota</taxon>
        <taxon>Fungi</taxon>
        <taxon>Dikarya</taxon>
        <taxon>Ascomycota</taxon>
        <taxon>Pezizomycotina</taxon>
        <taxon>Dothideomycetes</taxon>
        <taxon>Dothideomycetes incertae sedis</taxon>
        <taxon>Botryosphaeriales</taxon>
        <taxon>Botryosphaeriaceae</taxon>
        <taxon>Diplodia</taxon>
    </lineage>
</organism>
<keyword evidence="2" id="KW-1133">Transmembrane helix</keyword>
<evidence type="ECO:0000313" key="4">
    <source>
        <dbReference type="Proteomes" id="UP000183809"/>
    </source>
</evidence>
<dbReference type="GeneID" id="31016878"/>
<accession>A0A1J9RTQ0</accession>
<keyword evidence="2" id="KW-0812">Transmembrane</keyword>
<reference evidence="3 4" key="1">
    <citation type="submission" date="2016-10" db="EMBL/GenBank/DDBJ databases">
        <title>Proteomics and genomics reveal pathogen-plant mechanisms compatible with a hemibiotrophic lifestyle of Diplodia corticola.</title>
        <authorList>
            <person name="Fernandes I."/>
            <person name="De Jonge R."/>
            <person name="Van De Peer Y."/>
            <person name="Devreese B."/>
            <person name="Alves A."/>
            <person name="Esteves A.C."/>
        </authorList>
    </citation>
    <scope>NUCLEOTIDE SEQUENCE [LARGE SCALE GENOMIC DNA]</scope>
    <source>
        <strain evidence="3 4">CBS 112549</strain>
    </source>
</reference>
<dbReference type="AlphaFoldDB" id="A0A1J9RTQ0"/>
<protein>
    <submittedName>
        <fullName evidence="3">Uncharacterized protein</fullName>
    </submittedName>
</protein>
<comment type="caution">
    <text evidence="3">The sequence shown here is derived from an EMBL/GenBank/DDBJ whole genome shotgun (WGS) entry which is preliminary data.</text>
</comment>
<evidence type="ECO:0000256" key="2">
    <source>
        <dbReference type="SAM" id="Phobius"/>
    </source>
</evidence>
<feature type="transmembrane region" description="Helical" evidence="2">
    <location>
        <begin position="155"/>
        <end position="178"/>
    </location>
</feature>
<name>A0A1J9RTQ0_9PEZI</name>
<dbReference type="Proteomes" id="UP000183809">
    <property type="component" value="Unassembled WGS sequence"/>
</dbReference>
<dbReference type="RefSeq" id="XP_020127504.1">
    <property type="nucleotide sequence ID" value="XM_020276617.1"/>
</dbReference>
<keyword evidence="2" id="KW-0472">Membrane</keyword>
<evidence type="ECO:0000256" key="1">
    <source>
        <dbReference type="SAM" id="MobiDB-lite"/>
    </source>
</evidence>
<feature type="region of interest" description="Disordered" evidence="1">
    <location>
        <begin position="1"/>
        <end position="25"/>
    </location>
</feature>
<gene>
    <name evidence="3" type="ORF">BKCO1_5000026</name>
</gene>
<keyword evidence="4" id="KW-1185">Reference proteome</keyword>
<evidence type="ECO:0000313" key="3">
    <source>
        <dbReference type="EMBL" id="OJD31244.1"/>
    </source>
</evidence>
<proteinExistence type="predicted"/>
<feature type="transmembrane region" description="Helical" evidence="2">
    <location>
        <begin position="85"/>
        <end position="108"/>
    </location>
</feature>
<feature type="transmembrane region" description="Helical" evidence="2">
    <location>
        <begin position="41"/>
        <end position="65"/>
    </location>
</feature>
<dbReference type="OrthoDB" id="5428040at2759"/>
<sequence>MLVRRASGALYKPLSRPQTTSSAEKSLPAHRNSFIKRIGPYSLGILVVAFILMAIALAFLCHLWVGDRNSISWRWVILNDYVGSAVALAALAIQVSVSSSGAVAVSMLSSLAMERWGVPLSQSLAISTMRYNNSGPLLSLWSFVRQARKTHGWKAVTFCLLMAVITLAANFSSTILLFDVHPGQIHGVPEMVDVPLGWTEGTSKEPATWYQNFMLQTPSAYQTFAEWSDPPEPAENMSDTGPLVRALLPFASEQTRTSIQNYEGPAKVFDARVACVRPNFVDSTFVVNSDLVNFTGQVGISARPPGLDSQRGNGDGASLNGFPLIPFECSVGYGTQICPLERGSVDLGLRSWLWEYFNSTQNVTASAFLFFESQYMLDAYNDTSNGTYRPLFNYNTTNQGQGWNSTGDGPWLNLQPTNWTLKPPCEATNSCSPSCEVFKTCGRPGLNASLCFDALWPDMDLPVQFNATQSRTEPKVTIDPTTNQLDLTPVRHQLGATGPRLRLSPTARNILTLSISSVRAALDALRPADLSPSLSAKLLDGSSLWFTLNPDYNGGGATSWTFCRDLRRAQCAYGGVYDANTSTTLASVTQGLLARSILDDDAGHDPAAALSAALTVLARMQFYDAAATFDFPRSAAATAFVTKAFPHAARGLAVVAGVCVAHVALVGALALAFARGTAWSLLDAAWAAAAQMQTEGVGEILRTATAMRDGDVEGMVVGEAGGGREGGGGGCAGEA</sequence>
<dbReference type="EMBL" id="MNUE01000050">
    <property type="protein sequence ID" value="OJD31244.1"/>
    <property type="molecule type" value="Genomic_DNA"/>
</dbReference>
<feature type="transmembrane region" description="Helical" evidence="2">
    <location>
        <begin position="652"/>
        <end position="674"/>
    </location>
</feature>